<dbReference type="Pfam" id="PF18026">
    <property type="entry name" value="Exog_C"/>
    <property type="match status" value="1"/>
</dbReference>
<dbReference type="PANTHER" id="PTHR13966:SF19">
    <property type="entry name" value="NUCLEASE EXOG, MITOCHONDRIAL"/>
    <property type="match status" value="1"/>
</dbReference>
<dbReference type="Gene3D" id="3.40.570.10">
    <property type="entry name" value="Extracellular Endonuclease, subunit A"/>
    <property type="match status" value="1"/>
</dbReference>
<comment type="caution">
    <text evidence="4">The sequence shown here is derived from an EMBL/GenBank/DDBJ whole genome shotgun (WGS) entry which is preliminary data.</text>
</comment>
<sequence>GSRRSLPELVVLVGKGGLLPRKGGPRRTGAPCSLLFHYYSQPTQATKMFPGLTVALAASLCGHLSKVLDLMTRSGVVSPWSEIEPTPPPLEGWVLTTGPPGKSLSNVILDISHSRGDTKDINNSCGMSGCFLKGYKSFQEIFGTCFPGVSDGKESTCNVIGEDNVAVPSHLFKVILARRSAGSAEPLALGAFVVPNKAIGFQPQLREFQVSLQDLEQLSGLVFFPQLDRTSDVRDICSVDTCKLLDFREFTLYLSTRKLEGARSVVRLEKVMENIRNAGIEPDEYFMTRYEKKLEELRAQERSGVLGEKQSGTPEAKPS</sequence>
<dbReference type="GO" id="GO:0000014">
    <property type="term" value="F:single-stranded DNA endodeoxyribonuclease activity"/>
    <property type="evidence" value="ECO:0007669"/>
    <property type="project" value="TreeGrafter"/>
</dbReference>
<dbReference type="PANTHER" id="PTHR13966">
    <property type="entry name" value="ENDONUCLEASE RELATED"/>
    <property type="match status" value="1"/>
</dbReference>
<dbReference type="InterPro" id="IPR044925">
    <property type="entry name" value="His-Me_finger_sf"/>
</dbReference>
<dbReference type="Pfam" id="PF01223">
    <property type="entry name" value="Endonuclease_NS"/>
    <property type="match status" value="1"/>
</dbReference>
<dbReference type="GO" id="GO:0046872">
    <property type="term" value="F:metal ion binding"/>
    <property type="evidence" value="ECO:0007669"/>
    <property type="project" value="InterPro"/>
</dbReference>
<evidence type="ECO:0000313" key="4">
    <source>
        <dbReference type="EMBL" id="KAB0337700.1"/>
    </source>
</evidence>
<dbReference type="Proteomes" id="UP000326458">
    <property type="component" value="Unassembled WGS sequence"/>
</dbReference>
<dbReference type="GO" id="GO:0004521">
    <property type="term" value="F:RNA endonuclease activity"/>
    <property type="evidence" value="ECO:0007669"/>
    <property type="project" value="TreeGrafter"/>
</dbReference>
<feature type="domain" description="ENPP1-3/EXOG-like endonuclease/phosphodiesterase" evidence="2">
    <location>
        <begin position="26"/>
        <end position="230"/>
    </location>
</feature>
<evidence type="ECO:0000259" key="2">
    <source>
        <dbReference type="SMART" id="SM00477"/>
    </source>
</evidence>
<dbReference type="GO" id="GO:0005743">
    <property type="term" value="C:mitochondrial inner membrane"/>
    <property type="evidence" value="ECO:0007669"/>
    <property type="project" value="TreeGrafter"/>
</dbReference>
<evidence type="ECO:0000313" key="3">
    <source>
        <dbReference type="EMBL" id="KAB0337699.1"/>
    </source>
</evidence>
<protein>
    <recommendedName>
        <fullName evidence="2">ENPP1-3/EXOG-like endonuclease/phosphodiesterase domain-containing protein</fullName>
    </recommendedName>
</protein>
<dbReference type="GO" id="GO:0008409">
    <property type="term" value="F:5'-3' exonuclease activity"/>
    <property type="evidence" value="ECO:0007669"/>
    <property type="project" value="TreeGrafter"/>
</dbReference>
<dbReference type="InterPro" id="IPR001604">
    <property type="entry name" value="Endo_G_ENPP1-like_dom"/>
</dbReference>
<reference evidence="4 5" key="1">
    <citation type="submission" date="2019-06" db="EMBL/GenBank/DDBJ databases">
        <title>Discovery of a novel chromosome fission-fusion reversal in muntjac.</title>
        <authorList>
            <person name="Mudd A.B."/>
            <person name="Bredeson J.V."/>
            <person name="Baum R."/>
            <person name="Hockemeyer D."/>
            <person name="Rokhsar D.S."/>
        </authorList>
    </citation>
    <scope>NUCLEOTIDE SEQUENCE [LARGE SCALE GENOMIC DNA]</scope>
    <source>
        <strain evidence="4">UTSW_UCB_Mm</strain>
        <tissue evidence="4">Fibroblast cell line</tissue>
    </source>
</reference>
<keyword evidence="5" id="KW-1185">Reference proteome</keyword>
<dbReference type="InterPro" id="IPR040255">
    <property type="entry name" value="Non-specific_endonuclease"/>
</dbReference>
<dbReference type="AlphaFoldDB" id="A0A5N3UM08"/>
<dbReference type="SUPFAM" id="SSF54060">
    <property type="entry name" value="His-Me finger endonucleases"/>
    <property type="match status" value="1"/>
</dbReference>
<organism evidence="4 5">
    <name type="scientific">Muntiacus muntjak</name>
    <name type="common">Barking deer</name>
    <name type="synonym">Indian muntjac</name>
    <dbReference type="NCBI Taxonomy" id="9888"/>
    <lineage>
        <taxon>Eukaryota</taxon>
        <taxon>Metazoa</taxon>
        <taxon>Chordata</taxon>
        <taxon>Craniata</taxon>
        <taxon>Vertebrata</taxon>
        <taxon>Euteleostomi</taxon>
        <taxon>Mammalia</taxon>
        <taxon>Eutheria</taxon>
        <taxon>Laurasiatheria</taxon>
        <taxon>Artiodactyla</taxon>
        <taxon>Ruminantia</taxon>
        <taxon>Pecora</taxon>
        <taxon>Cervidae</taxon>
        <taxon>Muntiacinae</taxon>
        <taxon>Muntiacus</taxon>
    </lineage>
</organism>
<dbReference type="EMBL" id="VCEA01007589">
    <property type="protein sequence ID" value="KAB0337700.1"/>
    <property type="molecule type" value="Genomic_DNA"/>
</dbReference>
<name>A0A5N3UM08_MUNMU</name>
<dbReference type="GO" id="GO:0005634">
    <property type="term" value="C:nucleus"/>
    <property type="evidence" value="ECO:0007669"/>
    <property type="project" value="TreeGrafter"/>
</dbReference>
<dbReference type="Gene3D" id="6.10.250.1250">
    <property type="match status" value="1"/>
</dbReference>
<evidence type="ECO:0000313" key="5">
    <source>
        <dbReference type="Proteomes" id="UP000326458"/>
    </source>
</evidence>
<feature type="non-terminal residue" evidence="4">
    <location>
        <position position="1"/>
    </location>
</feature>
<dbReference type="GO" id="GO:0006309">
    <property type="term" value="P:apoptotic DNA fragmentation"/>
    <property type="evidence" value="ECO:0007669"/>
    <property type="project" value="TreeGrafter"/>
</dbReference>
<dbReference type="EMBL" id="VCEA01007590">
    <property type="protein sequence ID" value="KAB0337699.1"/>
    <property type="molecule type" value="Genomic_DNA"/>
</dbReference>
<gene>
    <name evidence="4" type="ORF">FD754_025038</name>
    <name evidence="3" type="ORF">FD754_025039</name>
</gene>
<dbReference type="InterPro" id="IPR020821">
    <property type="entry name" value="ENPP1-3/EXOG-like_nuc-like"/>
</dbReference>
<dbReference type="GO" id="GO:0003676">
    <property type="term" value="F:nucleic acid binding"/>
    <property type="evidence" value="ECO:0007669"/>
    <property type="project" value="InterPro"/>
</dbReference>
<dbReference type="InterPro" id="IPR041003">
    <property type="entry name" value="Exog_C"/>
</dbReference>
<proteinExistence type="inferred from homology"/>
<dbReference type="SMART" id="SM00477">
    <property type="entry name" value="NUC"/>
    <property type="match status" value="1"/>
</dbReference>
<comment type="similarity">
    <text evidence="1">Belongs to the DNA/RNA non-specific endonuclease family.</text>
</comment>
<evidence type="ECO:0000256" key="1">
    <source>
        <dbReference type="ARBA" id="ARBA00010052"/>
    </source>
</evidence>
<dbReference type="InterPro" id="IPR044929">
    <property type="entry name" value="DNA/RNA_non-sp_Endonuclease_sf"/>
</dbReference>
<accession>A0A5N3UM08</accession>